<evidence type="ECO:0000256" key="4">
    <source>
        <dbReference type="ARBA" id="ARBA00022568"/>
    </source>
</evidence>
<evidence type="ECO:0000256" key="11">
    <source>
        <dbReference type="ARBA" id="ARBA00022967"/>
    </source>
</evidence>
<keyword evidence="2 18" id="KW-0813">Transport</keyword>
<dbReference type="GO" id="GO:0005524">
    <property type="term" value="F:ATP binding"/>
    <property type="evidence" value="ECO:0007669"/>
    <property type="project" value="UniProtKB-KW"/>
</dbReference>
<feature type="transmembrane region" description="Helical" evidence="18">
    <location>
        <begin position="332"/>
        <end position="352"/>
    </location>
</feature>
<dbReference type="SUPFAM" id="SSF81665">
    <property type="entry name" value="Calcium ATPase, transmembrane domain M"/>
    <property type="match status" value="1"/>
</dbReference>
<dbReference type="Pfam" id="PF00122">
    <property type="entry name" value="E1-E2_ATPase"/>
    <property type="match status" value="1"/>
</dbReference>
<evidence type="ECO:0000256" key="13">
    <source>
        <dbReference type="ARBA" id="ARBA00023065"/>
    </source>
</evidence>
<feature type="region of interest" description="Disordered" evidence="19">
    <location>
        <begin position="1362"/>
        <end position="1426"/>
    </location>
</feature>
<dbReference type="GO" id="GO:0005388">
    <property type="term" value="F:P-type calcium transporter activity"/>
    <property type="evidence" value="ECO:0007669"/>
    <property type="project" value="UniProtKB-EC"/>
</dbReference>
<evidence type="ECO:0000256" key="12">
    <source>
        <dbReference type="ARBA" id="ARBA00022989"/>
    </source>
</evidence>
<gene>
    <name evidence="23" type="ORF">G7K_3580-t1</name>
</gene>
<dbReference type="GO" id="GO:0046872">
    <property type="term" value="F:metal ion binding"/>
    <property type="evidence" value="ECO:0007669"/>
    <property type="project" value="UniProtKB-KW"/>
</dbReference>
<dbReference type="InterPro" id="IPR023299">
    <property type="entry name" value="ATPase_P-typ_cyto_dom_N"/>
</dbReference>
<dbReference type="InterPro" id="IPR006068">
    <property type="entry name" value="ATPase_P-typ_cation-transptr_C"/>
</dbReference>
<dbReference type="PROSITE" id="PS00154">
    <property type="entry name" value="ATPASE_E1_E2"/>
    <property type="match status" value="1"/>
</dbReference>
<evidence type="ECO:0000256" key="9">
    <source>
        <dbReference type="ARBA" id="ARBA00022840"/>
    </source>
</evidence>
<dbReference type="PRINTS" id="PR00121">
    <property type="entry name" value="NAKATPASE"/>
</dbReference>
<dbReference type="SUPFAM" id="SSF81660">
    <property type="entry name" value="Metal cation-transporting ATPase, ATP-binding domain N"/>
    <property type="match status" value="1"/>
</dbReference>
<feature type="compositionally biased region" description="Polar residues" evidence="19">
    <location>
        <begin position="14"/>
        <end position="23"/>
    </location>
</feature>
<keyword evidence="11" id="KW-1278">Translocase</keyword>
<evidence type="ECO:0000256" key="10">
    <source>
        <dbReference type="ARBA" id="ARBA00022842"/>
    </source>
</evidence>
<proteinExistence type="inferred from homology"/>
<dbReference type="Pfam" id="PF13246">
    <property type="entry name" value="Cation_ATPase"/>
    <property type="match status" value="1"/>
</dbReference>
<dbReference type="Proteomes" id="UP000033140">
    <property type="component" value="Unassembled WGS sequence"/>
</dbReference>
<evidence type="ECO:0000256" key="19">
    <source>
        <dbReference type="SAM" id="MobiDB-lite"/>
    </source>
</evidence>
<dbReference type="GO" id="GO:0016887">
    <property type="term" value="F:ATP hydrolysis activity"/>
    <property type="evidence" value="ECO:0007669"/>
    <property type="project" value="InterPro"/>
</dbReference>
<dbReference type="SFLD" id="SFLDF00027">
    <property type="entry name" value="p-type_atpase"/>
    <property type="match status" value="1"/>
</dbReference>
<feature type="compositionally biased region" description="Polar residues" evidence="19">
    <location>
        <begin position="1302"/>
        <end position="1311"/>
    </location>
</feature>
<dbReference type="EC" id="7.2.2.10" evidence="18"/>
<keyword evidence="13 18" id="KW-0406">Ion transport</keyword>
<feature type="region of interest" description="Disordered" evidence="19">
    <location>
        <begin position="1301"/>
        <end position="1342"/>
    </location>
</feature>
<dbReference type="SUPFAM" id="SSF81653">
    <property type="entry name" value="Calcium ATPase, transduction domain A"/>
    <property type="match status" value="1"/>
</dbReference>
<evidence type="ECO:0000259" key="21">
    <source>
        <dbReference type="Pfam" id="PF00689"/>
    </source>
</evidence>
<dbReference type="InterPro" id="IPR018303">
    <property type="entry name" value="ATPase_P-typ_P_site"/>
</dbReference>
<dbReference type="EMBL" id="BACD03000022">
    <property type="protein sequence ID" value="GAO49430.1"/>
    <property type="molecule type" value="Genomic_DNA"/>
</dbReference>
<dbReference type="Gene3D" id="3.40.50.1000">
    <property type="entry name" value="HAD superfamily/HAD-like"/>
    <property type="match status" value="1"/>
</dbReference>
<keyword evidence="3" id="KW-0926">Vacuole</keyword>
<evidence type="ECO:0000256" key="3">
    <source>
        <dbReference type="ARBA" id="ARBA00022554"/>
    </source>
</evidence>
<protein>
    <recommendedName>
        <fullName evidence="18">Calcium-transporting ATPase</fullName>
        <ecNumber evidence="18">7.2.2.10</ecNumber>
    </recommendedName>
</protein>
<evidence type="ECO:0000256" key="6">
    <source>
        <dbReference type="ARBA" id="ARBA00022723"/>
    </source>
</evidence>
<comment type="caution">
    <text evidence="23">The sequence shown here is derived from an EMBL/GenBank/DDBJ whole genome shotgun (WGS) entry which is preliminary data.</text>
</comment>
<dbReference type="Pfam" id="PF00690">
    <property type="entry name" value="Cation_ATPase_N"/>
    <property type="match status" value="1"/>
</dbReference>
<evidence type="ECO:0000256" key="2">
    <source>
        <dbReference type="ARBA" id="ARBA00022448"/>
    </source>
</evidence>
<dbReference type="InterPro" id="IPR001757">
    <property type="entry name" value="P_typ_ATPase"/>
</dbReference>
<dbReference type="GO" id="GO:0005886">
    <property type="term" value="C:plasma membrane"/>
    <property type="evidence" value="ECO:0007669"/>
    <property type="project" value="TreeGrafter"/>
</dbReference>
<keyword evidence="14 18" id="KW-0472">Membrane</keyword>
<feature type="domain" description="Cation-transporting P-type ATPase C-terminal" evidence="21">
    <location>
        <begin position="1039"/>
        <end position="1216"/>
    </location>
</feature>
<keyword evidence="6" id="KW-0479">Metal-binding</keyword>
<dbReference type="PANTHER" id="PTHR24093:SF369">
    <property type="entry name" value="CALCIUM-TRANSPORTING ATPASE"/>
    <property type="match status" value="1"/>
</dbReference>
<keyword evidence="9 18" id="KW-0067">ATP-binding</keyword>
<evidence type="ECO:0000256" key="16">
    <source>
        <dbReference type="ARBA" id="ARBA00048694"/>
    </source>
</evidence>
<dbReference type="InterPro" id="IPR023298">
    <property type="entry name" value="ATPase_P-typ_TM_dom_sf"/>
</dbReference>
<evidence type="ECO:0000259" key="22">
    <source>
        <dbReference type="Pfam" id="PF00690"/>
    </source>
</evidence>
<keyword evidence="7 18" id="KW-0547">Nucleotide-binding</keyword>
<evidence type="ECO:0000259" key="20">
    <source>
        <dbReference type="Pfam" id="PF00122"/>
    </source>
</evidence>
<reference evidence="23 24" key="3">
    <citation type="journal article" date="2015" name="Genome Announc.">
        <title>Draft Genome Sequence of the Archiascomycetous Yeast Saitoella complicata.</title>
        <authorList>
            <person name="Yamauchi K."/>
            <person name="Kondo S."/>
            <person name="Hamamoto M."/>
            <person name="Takahashi Y."/>
            <person name="Ogura Y."/>
            <person name="Hayashi T."/>
            <person name="Nishida H."/>
        </authorList>
    </citation>
    <scope>NUCLEOTIDE SEQUENCE [LARGE SCALE GENOMIC DNA]</scope>
    <source>
        <strain evidence="23 24">NRRL Y-17804</strain>
    </source>
</reference>
<dbReference type="OMA" id="YRMYVKG"/>
<comment type="caution">
    <text evidence="18">Lacks conserved residue(s) required for the propagation of feature annotation.</text>
</comment>
<dbReference type="InterPro" id="IPR023214">
    <property type="entry name" value="HAD_sf"/>
</dbReference>
<feature type="compositionally biased region" description="Pro residues" evidence="19">
    <location>
        <begin position="1396"/>
        <end position="1407"/>
    </location>
</feature>
<feature type="transmembrane region" description="Helical" evidence="18">
    <location>
        <begin position="295"/>
        <end position="312"/>
    </location>
</feature>
<evidence type="ECO:0000256" key="1">
    <source>
        <dbReference type="ARBA" id="ARBA00004128"/>
    </source>
</evidence>
<evidence type="ECO:0000256" key="15">
    <source>
        <dbReference type="ARBA" id="ARBA00038148"/>
    </source>
</evidence>
<dbReference type="GO" id="GO:0006874">
    <property type="term" value="P:intracellular calcium ion homeostasis"/>
    <property type="evidence" value="ECO:0007669"/>
    <property type="project" value="UniProtKB-ARBA"/>
</dbReference>
<dbReference type="Gene3D" id="3.40.1110.10">
    <property type="entry name" value="Calcium-transporting ATPase, cytoplasmic domain N"/>
    <property type="match status" value="1"/>
</dbReference>
<evidence type="ECO:0000313" key="24">
    <source>
        <dbReference type="Proteomes" id="UP000033140"/>
    </source>
</evidence>
<dbReference type="Gene3D" id="2.70.150.10">
    <property type="entry name" value="Calcium-transporting ATPase, cytoplasmic transduction domain A"/>
    <property type="match status" value="1"/>
</dbReference>
<dbReference type="CDD" id="cd02081">
    <property type="entry name" value="P-type_ATPase_Ca_PMCA-like"/>
    <property type="match status" value="1"/>
</dbReference>
<feature type="domain" description="Cation-transporting P-type ATPase N-terminal" evidence="22">
    <location>
        <begin position="265"/>
        <end position="306"/>
    </location>
</feature>
<comment type="catalytic activity">
    <reaction evidence="16 18">
        <text>Ca(2+)(in) + ATP + H2O = Ca(2+)(out) + ADP + phosphate + H(+)</text>
        <dbReference type="Rhea" id="RHEA:18105"/>
        <dbReference type="ChEBI" id="CHEBI:15377"/>
        <dbReference type="ChEBI" id="CHEBI:15378"/>
        <dbReference type="ChEBI" id="CHEBI:29108"/>
        <dbReference type="ChEBI" id="CHEBI:30616"/>
        <dbReference type="ChEBI" id="CHEBI:43474"/>
        <dbReference type="ChEBI" id="CHEBI:456216"/>
        <dbReference type="EC" id="7.2.2.10"/>
    </reaction>
</comment>
<comment type="function">
    <text evidence="18">Catalyzes the hydrolysis of ATP coupled with the transport of calcium.</text>
</comment>
<dbReference type="InterPro" id="IPR008250">
    <property type="entry name" value="ATPase_P-typ_transduc_dom_A_sf"/>
</dbReference>
<name>A0A0E9NJ59_SAICN</name>
<reference evidence="23 24" key="2">
    <citation type="journal article" date="2014" name="J. Gen. Appl. Microbiol.">
        <title>The early diverging ascomycetous budding yeast Saitoella complicata has three histone deacetylases belonging to the Clr6, Hos2, and Rpd3 lineages.</title>
        <authorList>
            <person name="Nishida H."/>
            <person name="Matsumoto T."/>
            <person name="Kondo S."/>
            <person name="Hamamoto M."/>
            <person name="Yoshikawa H."/>
        </authorList>
    </citation>
    <scope>NUCLEOTIDE SEQUENCE [LARGE SCALE GENOMIC DNA]</scope>
    <source>
        <strain evidence="23 24">NRRL Y-17804</strain>
    </source>
</reference>
<keyword evidence="10" id="KW-0460">Magnesium</keyword>
<feature type="compositionally biased region" description="Polar residues" evidence="19">
    <location>
        <begin position="97"/>
        <end position="128"/>
    </location>
</feature>
<evidence type="ECO:0000256" key="7">
    <source>
        <dbReference type="ARBA" id="ARBA00022741"/>
    </source>
</evidence>
<feature type="transmembrane region" description="Helical" evidence="18">
    <location>
        <begin position="1163"/>
        <end position="1188"/>
    </location>
</feature>
<dbReference type="Pfam" id="PF08282">
    <property type="entry name" value="Hydrolase_3"/>
    <property type="match status" value="1"/>
</dbReference>
<dbReference type="InterPro" id="IPR059000">
    <property type="entry name" value="ATPase_P-type_domA"/>
</dbReference>
<evidence type="ECO:0000313" key="23">
    <source>
        <dbReference type="EMBL" id="GAO49430.1"/>
    </source>
</evidence>
<dbReference type="PANTHER" id="PTHR24093">
    <property type="entry name" value="CATION TRANSPORTING ATPASE"/>
    <property type="match status" value="1"/>
</dbReference>
<dbReference type="RefSeq" id="XP_019027198.1">
    <property type="nucleotide sequence ID" value="XM_019168714.1"/>
</dbReference>
<evidence type="ECO:0000256" key="18">
    <source>
        <dbReference type="RuleBase" id="RU361146"/>
    </source>
</evidence>
<dbReference type="SFLD" id="SFLDS00003">
    <property type="entry name" value="Haloacid_Dehalogenase"/>
    <property type="match status" value="1"/>
</dbReference>
<keyword evidence="8 18" id="KW-0106">Calcium</keyword>
<evidence type="ECO:0000256" key="17">
    <source>
        <dbReference type="ARBA" id="ARBA00059328"/>
    </source>
</evidence>
<dbReference type="InterPro" id="IPR006408">
    <property type="entry name" value="P-type_ATPase_IIB"/>
</dbReference>
<dbReference type="NCBIfam" id="TIGR01517">
    <property type="entry name" value="ATPase-IIB_Ca"/>
    <property type="match status" value="1"/>
</dbReference>
<sequence length="1426" mass="154206">MADRIEPVDGSEPVRQTRQRAPTITIDTTNLAPAMEMSELSSAGASSQIPLLAPPIDGPFINAVPTIQDPTHLSPPATPTLAPGDGGFLAVPGKNTPPRSRSSSITQWEGSTFGGSSVSEQTAHNSPVQAQEQYHKSFTLEESRQLLVDPETPTEDSPFAFNAKQLGKLIDPKNLDVLRAMGGLEGLRRGLQTDLQGGLSVDEVNVGGRVGLEECMKLGASSDVPGDIGNSPAVVAAGNPQKSADDAPKRAPTVPHAEFEGGYLDRKRAFGINRLPEKKVKSIFALMWMALQDKILIMLSIAAVISLALGIYQTVGTPTEYIDGQPQAKVEWVEGVAIVVAILIVTVVGALNDYQKELQFKKLNAKKEDRQIKVIRSGKTVMISVYDLMVGDVVHLEPGDMIPVDGVFISGHNLKCDESAATGESDAIKKQGADDAIAQTNPGEAFSNKHDPFILSGSKVLEGVGTYVVTAVGPNSFHGKTMMALRQEAEDTPLQVKLNRVAEGIAKLGGSAALLLFTVLFIRFCVNLRGSTETADQKGQNFLQILIVAVTIVVVAVPEGLPLAVTLALAFATTRMLKDNNLVRLLRACETMGNATTICSDKTGTLTQNRMTVVAGTVGYTCRFGQKRQDVLEEQTGTAEELAEEQKERSQTLKGLDDDVLSMHTFSEQSPDSVKNLLRESIVINSTAFEGVDEHGEKGFVGSKTETALLGLARSFLGMGDVGEERANAQIAQLIPFGSERKCMGAVVKLPKGGYRMYVKGASEILLRQCTKIIQDPLTDNGSLTTSELNQEIEETLQETIMHYANRSLRTIGLVYRDFEQWPPKDARTAQDDPSQAEFADVFKDMTFICVVGIMDPLRPGVAQAVIDCQKAGVFVRMVTGDNVATARAIATECGIYTAGGLVMEGPKFRALPQHVMDQVIPRLQVLARSSPEDKQLLVKRLKELGETVAVTGDGTNDGPALKMADVGFSMGIAGTEVAKEASAIILMDDNFASIVRAILWGRCVNDAVKKFLQFQLTVNITAVLLTFVSAVASSEGDSVLTAVQLLWVNLIMDTFAALALATDPPADEMLDRHPDPKSASLISFDMWKMIIGQAIYQLAVTYVLHFRGNEILGHQTGNRHQDRQMDTIVFNTFVWMQIFNMFNNRRLDRKLNIFIGIFKNWWFAAIAAIMIGGQVLIVYVGGAAFSVERITPGQWGLCIILGLISIPIGALVRLIPNDLLRKVLPLGLIARMERALGMGKNKNAFTSDNGSEVEWNPAIDSVRDELSVMKRLRGKKRLGGIGEKRSLRSFFGKHEADLPDEQQQMEQHTTPDAAGAMDHPGPYPTGGFSGRQRATRSRSNSAFTAAALVPSLIASSIGAGWTPAGERGEPTKGYANVDVATLEGVEQHPDTDPQNPMPWSVPPSPRPHSRSRSNSDISTPGPHHV</sequence>
<feature type="transmembrane region" description="Helical" evidence="18">
    <location>
        <begin position="542"/>
        <end position="572"/>
    </location>
</feature>
<organism evidence="23 24">
    <name type="scientific">Saitoella complicata (strain BCRC 22490 / CBS 7301 / JCM 7358 / NBRC 10748 / NRRL Y-17804)</name>
    <dbReference type="NCBI Taxonomy" id="698492"/>
    <lineage>
        <taxon>Eukaryota</taxon>
        <taxon>Fungi</taxon>
        <taxon>Dikarya</taxon>
        <taxon>Ascomycota</taxon>
        <taxon>Taphrinomycotina</taxon>
        <taxon>Taphrinomycotina incertae sedis</taxon>
        <taxon>Saitoella</taxon>
    </lineage>
</organism>
<keyword evidence="5 18" id="KW-0812">Transmembrane</keyword>
<evidence type="ECO:0000256" key="14">
    <source>
        <dbReference type="ARBA" id="ARBA00023136"/>
    </source>
</evidence>
<dbReference type="Gene3D" id="1.20.1110.10">
    <property type="entry name" value="Calcium-transporting ATPase, transmembrane domain"/>
    <property type="match status" value="1"/>
</dbReference>
<comment type="subcellular location">
    <subcellularLocation>
        <location evidence="18">Membrane</location>
        <topology evidence="18">Multi-pass membrane protein</topology>
    </subcellularLocation>
    <subcellularLocation>
        <location evidence="1">Vacuole membrane</location>
        <topology evidence="1">Multi-pass membrane protein</topology>
    </subcellularLocation>
</comment>
<comment type="function">
    <text evidence="17">This magnesium-dependent enzyme catalyzes the hydrolysis of ATP coupled with the transport of calcium. Transports the calcium to the vacuole and participates in the control of the cytosolic free calcium.</text>
</comment>
<reference evidence="23 24" key="1">
    <citation type="journal article" date="2011" name="J. Gen. Appl. Microbiol.">
        <title>Draft genome sequencing of the enigmatic yeast Saitoella complicata.</title>
        <authorList>
            <person name="Nishida H."/>
            <person name="Hamamoto M."/>
            <person name="Sugiyama J."/>
        </authorList>
    </citation>
    <scope>NUCLEOTIDE SEQUENCE [LARGE SCALE GENOMIC DNA]</scope>
    <source>
        <strain evidence="23 24">NRRL Y-17804</strain>
    </source>
</reference>
<feature type="region of interest" description="Disordered" evidence="19">
    <location>
        <begin position="1"/>
        <end position="23"/>
    </location>
</feature>
<dbReference type="InterPro" id="IPR036412">
    <property type="entry name" value="HAD-like_sf"/>
</dbReference>
<dbReference type="SFLD" id="SFLDG00002">
    <property type="entry name" value="C1.7:_P-type_atpase_like"/>
    <property type="match status" value="1"/>
</dbReference>
<dbReference type="FunFam" id="1.20.1110.10:FF:000039">
    <property type="entry name" value="Calcium-transporting ATPase"/>
    <property type="match status" value="1"/>
</dbReference>
<evidence type="ECO:0000256" key="5">
    <source>
        <dbReference type="ARBA" id="ARBA00022692"/>
    </source>
</evidence>
<keyword evidence="12 18" id="KW-1133">Transmembrane helix</keyword>
<evidence type="ECO:0000256" key="8">
    <source>
        <dbReference type="ARBA" id="ARBA00022837"/>
    </source>
</evidence>
<keyword evidence="4 18" id="KW-0109">Calcium transport</keyword>
<dbReference type="STRING" id="698492.A0A0E9NJ59"/>
<comment type="similarity">
    <text evidence="15 18">Belongs to the cation transport ATPase (P-type) (TC 3.A.3) family.</text>
</comment>
<dbReference type="FunFam" id="3.40.50.1000:FF:000018">
    <property type="entry name" value="Calcium-transporting ATPase"/>
    <property type="match status" value="1"/>
</dbReference>
<dbReference type="PRINTS" id="PR00119">
    <property type="entry name" value="CATATPASE"/>
</dbReference>
<dbReference type="GO" id="GO:0005774">
    <property type="term" value="C:vacuolar membrane"/>
    <property type="evidence" value="ECO:0007669"/>
    <property type="project" value="UniProtKB-SubCell"/>
</dbReference>
<dbReference type="FunFam" id="3.40.1110.10:FF:000031">
    <property type="entry name" value="Calcium-transporting ATPase"/>
    <property type="match status" value="1"/>
</dbReference>
<dbReference type="InterPro" id="IPR044492">
    <property type="entry name" value="P_typ_ATPase_HD_dom"/>
</dbReference>
<feature type="domain" description="P-type ATPase A" evidence="20">
    <location>
        <begin position="369"/>
        <end position="483"/>
    </location>
</feature>
<feature type="region of interest" description="Disordered" evidence="19">
    <location>
        <begin position="93"/>
        <end position="128"/>
    </location>
</feature>
<dbReference type="SUPFAM" id="SSF56784">
    <property type="entry name" value="HAD-like"/>
    <property type="match status" value="1"/>
</dbReference>
<dbReference type="Pfam" id="PF00689">
    <property type="entry name" value="Cation_ATPase_C"/>
    <property type="match status" value="1"/>
</dbReference>
<accession>A0A0E9NJ59</accession>
<feature type="transmembrane region" description="Helical" evidence="18">
    <location>
        <begin position="1194"/>
        <end position="1216"/>
    </location>
</feature>
<dbReference type="OrthoDB" id="3352408at2759"/>
<dbReference type="NCBIfam" id="TIGR01494">
    <property type="entry name" value="ATPase_P-type"/>
    <property type="match status" value="2"/>
</dbReference>
<keyword evidence="24" id="KW-1185">Reference proteome</keyword>
<dbReference type="FunFam" id="2.70.150.10:FF:000028">
    <property type="entry name" value="Calcium-transporting ATPase"/>
    <property type="match status" value="1"/>
</dbReference>
<dbReference type="InterPro" id="IPR004014">
    <property type="entry name" value="ATPase_P-typ_cation-transptr_N"/>
</dbReference>